<evidence type="ECO:0000313" key="3">
    <source>
        <dbReference type="Proteomes" id="UP000001192"/>
    </source>
</evidence>
<accession>B2JS54</accession>
<dbReference type="Proteomes" id="UP000001192">
    <property type="component" value="Chromosome 2"/>
</dbReference>
<organism evidence="2 3">
    <name type="scientific">Paraburkholderia phymatum (strain DSM 17167 / CIP 108236 / LMG 21445 / STM815)</name>
    <name type="common">Burkholderia phymatum</name>
    <dbReference type="NCBI Taxonomy" id="391038"/>
    <lineage>
        <taxon>Bacteria</taxon>
        <taxon>Pseudomonadati</taxon>
        <taxon>Pseudomonadota</taxon>
        <taxon>Betaproteobacteria</taxon>
        <taxon>Burkholderiales</taxon>
        <taxon>Burkholderiaceae</taxon>
        <taxon>Paraburkholderia</taxon>
    </lineage>
</organism>
<proteinExistence type="predicted"/>
<feature type="transmembrane region" description="Helical" evidence="1">
    <location>
        <begin position="201"/>
        <end position="221"/>
    </location>
</feature>
<feature type="transmembrane region" description="Helical" evidence="1">
    <location>
        <begin position="285"/>
        <end position="302"/>
    </location>
</feature>
<feature type="transmembrane region" description="Helical" evidence="1">
    <location>
        <begin position="24"/>
        <end position="41"/>
    </location>
</feature>
<evidence type="ECO:0000313" key="2">
    <source>
        <dbReference type="EMBL" id="ACC72431.1"/>
    </source>
</evidence>
<keyword evidence="1" id="KW-1133">Transmembrane helix</keyword>
<dbReference type="KEGG" id="bph:Bphy_3275"/>
<sequence length="364" mass="40943">MIAPPRIALPARSGSSRTLGSHDSAVVLLLVSIMMLVLALTKEKLLPAYFFTDSKVIQSFIIAGANLTPGDSFQSTAAVFRFLGAERDSIALPLLTWIVVAGSMVGSIWGGRTSEIRLREILLFSMLSLMATIYMSTLSKDILVLGLLIIRKIARWMFGRAGTYLWCIIMAAYAYYFRGYWFLILAVYPFLIFVLSKIRRMWLMGLVVIGAIFVVTIVLYLKFGITADSFRNAVNEIRIDKGDVNARTMITPFMPGGGFLLGFINVCLTFATFIIPFPLLLKVSPYYWIIFLVIVSTQFAFWRKLRGDLHSNLFGKQTLDTSSLIIAVLIVQSFFEPDYGSYVRHLSPFYGLIFECILNRTNKT</sequence>
<feature type="transmembrane region" description="Helical" evidence="1">
    <location>
        <begin position="121"/>
        <end position="150"/>
    </location>
</feature>
<reference evidence="3" key="1">
    <citation type="journal article" date="2014" name="Stand. Genomic Sci.">
        <title>Complete genome sequence of Burkholderia phymatum STM815(T), a broad host range and efficient nitrogen-fixing symbiont of Mimosa species.</title>
        <authorList>
            <person name="Moulin L."/>
            <person name="Klonowska A."/>
            <person name="Caroline B."/>
            <person name="Booth K."/>
            <person name="Vriezen J.A."/>
            <person name="Melkonian R."/>
            <person name="James E.K."/>
            <person name="Young J.P."/>
            <person name="Bena G."/>
            <person name="Hauser L."/>
            <person name="Land M."/>
            <person name="Kyrpides N."/>
            <person name="Bruce D."/>
            <person name="Chain P."/>
            <person name="Copeland A."/>
            <person name="Pitluck S."/>
            <person name="Woyke T."/>
            <person name="Lizotte-Waniewski M."/>
            <person name="Bristow J."/>
            <person name="Riley M."/>
        </authorList>
    </citation>
    <scope>NUCLEOTIDE SEQUENCE [LARGE SCALE GENOMIC DNA]</scope>
    <source>
        <strain evidence="3">DSM 17167 / CIP 108236 / LMG 21445 / STM815</strain>
    </source>
</reference>
<feature type="transmembrane region" description="Helical" evidence="1">
    <location>
        <begin position="257"/>
        <end position="279"/>
    </location>
</feature>
<dbReference type="HOGENOM" id="CLU_062234_0_0_4"/>
<evidence type="ECO:0008006" key="4">
    <source>
        <dbReference type="Google" id="ProtNLM"/>
    </source>
</evidence>
<keyword evidence="3" id="KW-1185">Reference proteome</keyword>
<feature type="transmembrane region" description="Helical" evidence="1">
    <location>
        <begin position="162"/>
        <end position="195"/>
    </location>
</feature>
<evidence type="ECO:0000256" key="1">
    <source>
        <dbReference type="SAM" id="Phobius"/>
    </source>
</evidence>
<feature type="transmembrane region" description="Helical" evidence="1">
    <location>
        <begin position="90"/>
        <end position="109"/>
    </location>
</feature>
<dbReference type="STRING" id="391038.Bphy_3275"/>
<protein>
    <recommendedName>
        <fullName evidence="4">Glycosyltransferase RgtA/B/C/D-like domain-containing protein</fullName>
    </recommendedName>
</protein>
<dbReference type="eggNOG" id="ENOG503179D">
    <property type="taxonomic scope" value="Bacteria"/>
</dbReference>
<keyword evidence="1" id="KW-0472">Membrane</keyword>
<dbReference type="EMBL" id="CP001044">
    <property type="protein sequence ID" value="ACC72431.1"/>
    <property type="molecule type" value="Genomic_DNA"/>
</dbReference>
<gene>
    <name evidence="2" type="ordered locus">Bphy_3275</name>
</gene>
<name>B2JS54_PARP8</name>
<dbReference type="AlphaFoldDB" id="B2JS54"/>
<keyword evidence="1" id="KW-0812">Transmembrane</keyword>